<dbReference type="SUPFAM" id="SSF81901">
    <property type="entry name" value="HCP-like"/>
    <property type="match status" value="1"/>
</dbReference>
<name>A0A937LYN9_9GAMM</name>
<feature type="chain" id="PRO_5037095127" description="Tetratricopeptide repeat protein" evidence="2">
    <location>
        <begin position="19"/>
        <end position="406"/>
    </location>
</feature>
<gene>
    <name evidence="3" type="ORF">ISR29_00285</name>
</gene>
<dbReference type="EMBL" id="JADHSG010000001">
    <property type="protein sequence ID" value="MBL6902625.1"/>
    <property type="molecule type" value="Genomic_DNA"/>
</dbReference>
<evidence type="ECO:0000313" key="3">
    <source>
        <dbReference type="EMBL" id="MBL6902625.1"/>
    </source>
</evidence>
<dbReference type="SUPFAM" id="SSF48452">
    <property type="entry name" value="TPR-like"/>
    <property type="match status" value="1"/>
</dbReference>
<feature type="coiled-coil region" evidence="1">
    <location>
        <begin position="33"/>
        <end position="60"/>
    </location>
</feature>
<organism evidence="3 4">
    <name type="scientific">SAR86 cluster bacterium</name>
    <dbReference type="NCBI Taxonomy" id="2030880"/>
    <lineage>
        <taxon>Bacteria</taxon>
        <taxon>Pseudomonadati</taxon>
        <taxon>Pseudomonadota</taxon>
        <taxon>Gammaproteobacteria</taxon>
        <taxon>SAR86 cluster</taxon>
    </lineage>
</organism>
<dbReference type="SMART" id="SM00028">
    <property type="entry name" value="TPR"/>
    <property type="match status" value="4"/>
</dbReference>
<sequence length="406" mass="47206">MKNYLLILILMSSALAYAVPQSSSPTLSTYYYYELIKIDKKMLENRNEEVEADLLDLLDDDFESRSYNHAVLLKKYAFFLITQDRTDEGLLYLKAALKKRALEAIDTHNIMYVIAQITASQGNYQEAIDYLLEWMELGNNRKFPLNPRGIALIGISYAQLENYKESLFYISDAIERSNFFVEGWYELKFALHYRMDEFQLALETSQDLVRNAPKKKKYLDQMGGMYNILKFEIESLSSLEFGLTQDLLKKEKDYLLLANFYMYKQVPFDATKTLELGFKRNIIKRTSKNLETLSNAYIGSRDKVKAADTLREASKLSDKPELSYRLGQVEMSLSRWDKAIESFKAAKTKGWKKEKGKIEYFIGISLIELEKYNEASRYLSQSADLGQEKIANPWLEYIDYLEKTSG</sequence>
<comment type="caution">
    <text evidence="3">The sequence shown here is derived from an EMBL/GenBank/DDBJ whole genome shotgun (WGS) entry which is preliminary data.</text>
</comment>
<keyword evidence="2" id="KW-0732">Signal</keyword>
<dbReference type="Pfam" id="PF13432">
    <property type="entry name" value="TPR_16"/>
    <property type="match status" value="2"/>
</dbReference>
<dbReference type="InterPro" id="IPR019734">
    <property type="entry name" value="TPR_rpt"/>
</dbReference>
<reference evidence="3" key="1">
    <citation type="submission" date="2020-10" db="EMBL/GenBank/DDBJ databases">
        <title>Microbiome of the Black Sea water column analyzed by genome centric metagenomics.</title>
        <authorList>
            <person name="Cabello-Yeves P.J."/>
            <person name="Callieri C."/>
            <person name="Picazo A."/>
            <person name="Mehrshad M."/>
            <person name="Haro-Moreno J.M."/>
            <person name="Roda-Garcia J."/>
            <person name="Dzembekova N."/>
            <person name="Slabakova V."/>
            <person name="Slabakova N."/>
            <person name="Moncheva S."/>
            <person name="Rodriguez-Valera F."/>
        </authorList>
    </citation>
    <scope>NUCLEOTIDE SEQUENCE</scope>
    <source>
        <strain evidence="3">BS30m-G43</strain>
    </source>
</reference>
<dbReference type="InterPro" id="IPR011990">
    <property type="entry name" value="TPR-like_helical_dom_sf"/>
</dbReference>
<dbReference type="Proteomes" id="UP000705230">
    <property type="component" value="Unassembled WGS sequence"/>
</dbReference>
<evidence type="ECO:0008006" key="5">
    <source>
        <dbReference type="Google" id="ProtNLM"/>
    </source>
</evidence>
<dbReference type="AlphaFoldDB" id="A0A937LYN9"/>
<accession>A0A937LYN9</accession>
<protein>
    <recommendedName>
        <fullName evidence="5">Tetratricopeptide repeat protein</fullName>
    </recommendedName>
</protein>
<keyword evidence="1" id="KW-0175">Coiled coil</keyword>
<evidence type="ECO:0000256" key="2">
    <source>
        <dbReference type="SAM" id="SignalP"/>
    </source>
</evidence>
<dbReference type="Gene3D" id="1.25.40.10">
    <property type="entry name" value="Tetratricopeptide repeat domain"/>
    <property type="match status" value="2"/>
</dbReference>
<feature type="signal peptide" evidence="2">
    <location>
        <begin position="1"/>
        <end position="18"/>
    </location>
</feature>
<evidence type="ECO:0000256" key="1">
    <source>
        <dbReference type="SAM" id="Coils"/>
    </source>
</evidence>
<evidence type="ECO:0000313" key="4">
    <source>
        <dbReference type="Proteomes" id="UP000705230"/>
    </source>
</evidence>
<proteinExistence type="predicted"/>